<name>A0A024UPE6_9STRA</name>
<proteinExistence type="predicted"/>
<gene>
    <name evidence="1" type="ORF">H310_02419</name>
</gene>
<dbReference type="RefSeq" id="XP_008864143.1">
    <property type="nucleotide sequence ID" value="XM_008865921.1"/>
</dbReference>
<evidence type="ECO:0000313" key="1">
    <source>
        <dbReference type="EMBL" id="ETW08050.1"/>
    </source>
</evidence>
<organism evidence="1">
    <name type="scientific">Aphanomyces invadans</name>
    <dbReference type="NCBI Taxonomy" id="157072"/>
    <lineage>
        <taxon>Eukaryota</taxon>
        <taxon>Sar</taxon>
        <taxon>Stramenopiles</taxon>
        <taxon>Oomycota</taxon>
        <taxon>Saprolegniomycetes</taxon>
        <taxon>Saprolegniales</taxon>
        <taxon>Verrucalvaceae</taxon>
        <taxon>Aphanomyces</taxon>
    </lineage>
</organism>
<dbReference type="VEuPathDB" id="FungiDB:H310_02419"/>
<dbReference type="EMBL" id="KI913954">
    <property type="protein sequence ID" value="ETW08050.1"/>
    <property type="molecule type" value="Genomic_DNA"/>
</dbReference>
<dbReference type="AlphaFoldDB" id="A0A024UPE6"/>
<reference evidence="1" key="1">
    <citation type="submission" date="2013-12" db="EMBL/GenBank/DDBJ databases">
        <title>The Genome Sequence of Aphanomyces invadans NJM9701.</title>
        <authorList>
            <consortium name="The Broad Institute Genomics Platform"/>
            <person name="Russ C."/>
            <person name="Tyler B."/>
            <person name="van West P."/>
            <person name="Dieguez-Uribeondo J."/>
            <person name="Young S.K."/>
            <person name="Zeng Q."/>
            <person name="Gargeya S."/>
            <person name="Fitzgerald M."/>
            <person name="Abouelleil A."/>
            <person name="Alvarado L."/>
            <person name="Chapman S.B."/>
            <person name="Gainer-Dewar J."/>
            <person name="Goldberg J."/>
            <person name="Griggs A."/>
            <person name="Gujja S."/>
            <person name="Hansen M."/>
            <person name="Howarth C."/>
            <person name="Imamovic A."/>
            <person name="Ireland A."/>
            <person name="Larimer J."/>
            <person name="McCowan C."/>
            <person name="Murphy C."/>
            <person name="Pearson M."/>
            <person name="Poon T.W."/>
            <person name="Priest M."/>
            <person name="Roberts A."/>
            <person name="Saif S."/>
            <person name="Shea T."/>
            <person name="Sykes S."/>
            <person name="Wortman J."/>
            <person name="Nusbaum C."/>
            <person name="Birren B."/>
        </authorList>
    </citation>
    <scope>NUCLEOTIDE SEQUENCE [LARGE SCALE GENOMIC DNA]</scope>
    <source>
        <strain evidence="1">NJM9701</strain>
    </source>
</reference>
<dbReference type="GeneID" id="20079469"/>
<sequence length="215" mass="23826">MLCVQLHPGTAQLVLHLVVKKSHEGVKIGAGQVVLHPCDDLGDDDAMLVVSGFHASKQVAKCFVFRVGVHHEGVGLGHGRRFVDQRCFHFFKERHDAGFVLGGFGVQVHRRLVQSLHFIVFGANANGLVGHICLFFEQFVFQLAALPQLCHEFCDPRLEIGCDVVGRRAKGSFKEDAARMAHVRVEWSVEHGVAAFGPVHIDAALGPFHRQEWRV</sequence>
<protein>
    <submittedName>
        <fullName evidence="1">Uncharacterized protein</fullName>
    </submittedName>
</protein>
<accession>A0A024UPE6</accession>